<dbReference type="Proteomes" id="UP001057402">
    <property type="component" value="Chromosome 6"/>
</dbReference>
<organism evidence="1 2">
    <name type="scientific">Melastoma candidum</name>
    <dbReference type="NCBI Taxonomy" id="119954"/>
    <lineage>
        <taxon>Eukaryota</taxon>
        <taxon>Viridiplantae</taxon>
        <taxon>Streptophyta</taxon>
        <taxon>Embryophyta</taxon>
        <taxon>Tracheophyta</taxon>
        <taxon>Spermatophyta</taxon>
        <taxon>Magnoliopsida</taxon>
        <taxon>eudicotyledons</taxon>
        <taxon>Gunneridae</taxon>
        <taxon>Pentapetalae</taxon>
        <taxon>rosids</taxon>
        <taxon>malvids</taxon>
        <taxon>Myrtales</taxon>
        <taxon>Melastomataceae</taxon>
        <taxon>Melastomatoideae</taxon>
        <taxon>Melastomateae</taxon>
        <taxon>Melastoma</taxon>
    </lineage>
</organism>
<gene>
    <name evidence="1" type="ORF">MLD38_020599</name>
</gene>
<protein>
    <submittedName>
        <fullName evidence="1">Uncharacterized protein</fullName>
    </submittedName>
</protein>
<accession>A0ACB9QGJ4</accession>
<evidence type="ECO:0000313" key="1">
    <source>
        <dbReference type="EMBL" id="KAI4364520.1"/>
    </source>
</evidence>
<name>A0ACB9QGJ4_9MYRT</name>
<reference evidence="2" key="1">
    <citation type="journal article" date="2023" name="Front. Plant Sci.">
        <title>Chromosomal-level genome assembly of Melastoma candidum provides insights into trichome evolution.</title>
        <authorList>
            <person name="Zhong Y."/>
            <person name="Wu W."/>
            <person name="Sun C."/>
            <person name="Zou P."/>
            <person name="Liu Y."/>
            <person name="Dai S."/>
            <person name="Zhou R."/>
        </authorList>
    </citation>
    <scope>NUCLEOTIDE SEQUENCE [LARGE SCALE GENOMIC DNA]</scope>
</reference>
<sequence>MLCTLLPLSVFEHARALLSSLKVTESTDFAELVNKETWLSSTKLVVKPDMLFGKRGKSDLVALNLDMAQVAQFVKTCLGVEVEMDLEAPSAFQNGIEIEDNWDKVYGPEATMTGICKQAMDCIVSK</sequence>
<proteinExistence type="predicted"/>
<keyword evidence="2" id="KW-1185">Reference proteome</keyword>
<evidence type="ECO:0000313" key="2">
    <source>
        <dbReference type="Proteomes" id="UP001057402"/>
    </source>
</evidence>
<comment type="caution">
    <text evidence="1">The sequence shown here is derived from an EMBL/GenBank/DDBJ whole genome shotgun (WGS) entry which is preliminary data.</text>
</comment>
<dbReference type="EMBL" id="CM042885">
    <property type="protein sequence ID" value="KAI4364520.1"/>
    <property type="molecule type" value="Genomic_DNA"/>
</dbReference>